<dbReference type="PANTHER" id="PTHR47739:SF1">
    <property type="entry name" value="TRNA1(VAL) (ADENINE(37)-N6)-METHYLTRANSFERASE"/>
    <property type="match status" value="1"/>
</dbReference>
<evidence type="ECO:0000313" key="5">
    <source>
        <dbReference type="Proteomes" id="UP000291949"/>
    </source>
</evidence>
<dbReference type="AlphaFoldDB" id="A0A7X9WEW8"/>
<dbReference type="InterPro" id="IPR050210">
    <property type="entry name" value="tRNA_Adenine-N(6)_MTase"/>
</dbReference>
<dbReference type="SUPFAM" id="SSF53335">
    <property type="entry name" value="S-adenosyl-L-methionine-dependent methyltransferases"/>
    <property type="match status" value="1"/>
</dbReference>
<name>A0A7X9WEW8_STACP</name>
<dbReference type="CDD" id="cd02440">
    <property type="entry name" value="AdoMet_MTases"/>
    <property type="match status" value="1"/>
</dbReference>
<dbReference type="Pfam" id="PF05175">
    <property type="entry name" value="MTS"/>
    <property type="match status" value="1"/>
</dbReference>
<feature type="domain" description="Methyltransferase small" evidence="1">
    <location>
        <begin position="30"/>
        <end position="170"/>
    </location>
</feature>
<keyword evidence="6" id="KW-1185">Reference proteome</keyword>
<keyword evidence="4" id="KW-0489">Methyltransferase</keyword>
<evidence type="ECO:0000259" key="1">
    <source>
        <dbReference type="Pfam" id="PF05175"/>
    </source>
</evidence>
<dbReference type="RefSeq" id="WP_030061104.1">
    <property type="nucleotide sequence ID" value="NZ_AP014956.1"/>
</dbReference>
<protein>
    <submittedName>
        <fullName evidence="4">tRNA1(Val) (Adenine(37)-N6)-methyltransferase</fullName>
    </submittedName>
</protein>
<dbReference type="Proteomes" id="UP000538955">
    <property type="component" value="Unassembled WGS sequence"/>
</dbReference>
<dbReference type="Gene3D" id="3.40.50.150">
    <property type="entry name" value="Vaccinia Virus protein VP39"/>
    <property type="match status" value="1"/>
</dbReference>
<organism evidence="4 5">
    <name type="scientific">Staphylococcus capitis</name>
    <dbReference type="NCBI Taxonomy" id="29388"/>
    <lineage>
        <taxon>Bacteria</taxon>
        <taxon>Bacillati</taxon>
        <taxon>Bacillota</taxon>
        <taxon>Bacilli</taxon>
        <taxon>Bacillales</taxon>
        <taxon>Staphylococcaceae</taxon>
        <taxon>Staphylococcus</taxon>
    </lineage>
</organism>
<keyword evidence="4" id="KW-0808">Transferase</keyword>
<gene>
    <name evidence="4" type="ORF">EQ811_11495</name>
    <name evidence="3" type="ORF">HHM13_04525</name>
    <name evidence="2" type="ORF">HHM24_07115</name>
</gene>
<dbReference type="Proteomes" id="UP000291949">
    <property type="component" value="Unassembled WGS sequence"/>
</dbReference>
<dbReference type="GO" id="GO:0032259">
    <property type="term" value="P:methylation"/>
    <property type="evidence" value="ECO:0007669"/>
    <property type="project" value="UniProtKB-KW"/>
</dbReference>
<evidence type="ECO:0000313" key="3">
    <source>
        <dbReference type="EMBL" id="NMK97359.1"/>
    </source>
</evidence>
<evidence type="ECO:0000313" key="7">
    <source>
        <dbReference type="Proteomes" id="UP000550736"/>
    </source>
</evidence>
<dbReference type="GO" id="GO:0008168">
    <property type="term" value="F:methyltransferase activity"/>
    <property type="evidence" value="ECO:0007669"/>
    <property type="project" value="UniProtKB-KW"/>
</dbReference>
<dbReference type="Proteomes" id="UP000550736">
    <property type="component" value="Unassembled WGS sequence"/>
</dbReference>
<comment type="caution">
    <text evidence="4">The sequence shown here is derived from an EMBL/GenBank/DDBJ whole genome shotgun (WGS) entry which is preliminary data.</text>
</comment>
<sequence>MLKENERLDCLIKEGYEIIQNDDVFSFSTDALLLGHLTEVRKNDRIMDLCSGNGVIPLLLAAKCNQKIEAIEIQDQLVEMARRSFVHNSLDERLTMYLMDLNNVYDAFKPSQYTLVTCNPPYFKVNQLNQHQKEAHKIARHEVMCDFTDCVKAARHLLKEGGRFIVVHRADRLMDVLTEMRNGKIEPKKLTFVYSKANKSAQTIVVEGRKGGKQGLDIQQPFYIYNQDGTYSDEMKGIYYG</sequence>
<dbReference type="EMBL" id="JABBMI010000059">
    <property type="protein sequence ID" value="NMK54520.1"/>
    <property type="molecule type" value="Genomic_DNA"/>
</dbReference>
<evidence type="ECO:0000313" key="6">
    <source>
        <dbReference type="Proteomes" id="UP000538955"/>
    </source>
</evidence>
<dbReference type="EMBL" id="SCHC01000006">
    <property type="protein sequence ID" value="TBW75399.1"/>
    <property type="molecule type" value="Genomic_DNA"/>
</dbReference>
<reference evidence="6 7" key="2">
    <citation type="submission" date="2020-04" db="EMBL/GenBank/DDBJ databases">
        <title>The Epidemiology and Molecular Characteristics of Linezolid-Resistant Staphylococcus capitis in Huashan Hospital, Shanghai.</title>
        <authorList>
            <person name="Ding L."/>
            <person name="Li P."/>
            <person name="Yang Y."/>
            <person name="Lin D."/>
            <person name="Xu X."/>
        </authorList>
    </citation>
    <scope>NUCLEOTIDE SEQUENCE [LARGE SCALE GENOMIC DNA]</scope>
    <source>
        <strain evidence="3 7">12-86</strain>
        <strain evidence="2 6">17-84</strain>
    </source>
</reference>
<reference evidence="4 5" key="1">
    <citation type="journal article" date="2019" name="Sci. Transl. Med.">
        <title>Quorum sensing between bacterial species on the skin protects against epidermal injury in atopic dermatitis.</title>
        <authorList>
            <person name="Williams M.R."/>
        </authorList>
    </citation>
    <scope>NUCLEOTIDE SEQUENCE [LARGE SCALE GENOMIC DNA]</scope>
    <source>
        <strain evidence="4 5">H8</strain>
    </source>
</reference>
<evidence type="ECO:0000313" key="2">
    <source>
        <dbReference type="EMBL" id="NMK54520.1"/>
    </source>
</evidence>
<dbReference type="InterPro" id="IPR007848">
    <property type="entry name" value="Small_mtfrase_dom"/>
</dbReference>
<proteinExistence type="predicted"/>
<dbReference type="InterPro" id="IPR029063">
    <property type="entry name" value="SAM-dependent_MTases_sf"/>
</dbReference>
<dbReference type="EMBL" id="JABBLX010000009">
    <property type="protein sequence ID" value="NMK97359.1"/>
    <property type="molecule type" value="Genomic_DNA"/>
</dbReference>
<evidence type="ECO:0000313" key="4">
    <source>
        <dbReference type="EMBL" id="TBW75399.1"/>
    </source>
</evidence>
<accession>A0A7X9WEW8</accession>
<dbReference type="PANTHER" id="PTHR47739">
    <property type="entry name" value="TRNA1(VAL) (ADENINE(37)-N6)-METHYLTRANSFERASE"/>
    <property type="match status" value="1"/>
</dbReference>